<evidence type="ECO:0000313" key="2">
    <source>
        <dbReference type="Proteomes" id="UP000293289"/>
    </source>
</evidence>
<sequence>MLRGACGRHRGRPWTTREQLRLAIVWIEARYHRRRQQLRLGKLSPIDFEAIMKDAVALAA</sequence>
<protein>
    <recommendedName>
        <fullName evidence="3">Integrase-like protein</fullName>
    </recommendedName>
</protein>
<proteinExistence type="predicted"/>
<dbReference type="Proteomes" id="UP000293289">
    <property type="component" value="Unassembled WGS sequence"/>
</dbReference>
<organism evidence="1 2">
    <name type="scientific">Agromyces ramosus</name>
    <dbReference type="NCBI Taxonomy" id="33879"/>
    <lineage>
        <taxon>Bacteria</taxon>
        <taxon>Bacillati</taxon>
        <taxon>Actinomycetota</taxon>
        <taxon>Actinomycetes</taxon>
        <taxon>Micrococcales</taxon>
        <taxon>Microbacteriaceae</taxon>
        <taxon>Agromyces</taxon>
    </lineage>
</organism>
<dbReference type="EMBL" id="SGWY01000002">
    <property type="protein sequence ID" value="RZS66448.1"/>
    <property type="molecule type" value="Genomic_DNA"/>
</dbReference>
<gene>
    <name evidence="1" type="ORF">EV187_2175</name>
</gene>
<comment type="caution">
    <text evidence="1">The sequence shown here is derived from an EMBL/GenBank/DDBJ whole genome shotgun (WGS) entry which is preliminary data.</text>
</comment>
<name>A0A4Q7MGY8_9MICO</name>
<reference evidence="1 2" key="1">
    <citation type="submission" date="2019-02" db="EMBL/GenBank/DDBJ databases">
        <title>Genomic Encyclopedia of Type Strains, Phase IV (KMG-IV): sequencing the most valuable type-strain genomes for metagenomic binning, comparative biology and taxonomic classification.</title>
        <authorList>
            <person name="Goeker M."/>
        </authorList>
    </citation>
    <scope>NUCLEOTIDE SEQUENCE [LARGE SCALE GENOMIC DNA]</scope>
    <source>
        <strain evidence="1 2">DSM 43045</strain>
    </source>
</reference>
<keyword evidence="2" id="KW-1185">Reference proteome</keyword>
<evidence type="ECO:0008006" key="3">
    <source>
        <dbReference type="Google" id="ProtNLM"/>
    </source>
</evidence>
<accession>A0A4Q7MGY8</accession>
<dbReference type="AlphaFoldDB" id="A0A4Q7MGY8"/>
<evidence type="ECO:0000313" key="1">
    <source>
        <dbReference type="EMBL" id="RZS66448.1"/>
    </source>
</evidence>